<accession>A0A4Y7IG53</accession>
<dbReference type="InterPro" id="IPR006868">
    <property type="entry name" value="DUF630"/>
</dbReference>
<feature type="compositionally biased region" description="Acidic residues" evidence="2">
    <location>
        <begin position="115"/>
        <end position="131"/>
    </location>
</feature>
<evidence type="ECO:0000256" key="2">
    <source>
        <dbReference type="SAM" id="MobiDB-lite"/>
    </source>
</evidence>
<dbReference type="InterPro" id="IPR006867">
    <property type="entry name" value="DUF632"/>
</dbReference>
<feature type="region of interest" description="Disordered" evidence="2">
    <location>
        <begin position="173"/>
        <end position="205"/>
    </location>
</feature>
<evidence type="ECO:0000256" key="1">
    <source>
        <dbReference type="SAM" id="Coils"/>
    </source>
</evidence>
<evidence type="ECO:0008006" key="7">
    <source>
        <dbReference type="Google" id="ProtNLM"/>
    </source>
</evidence>
<dbReference type="PANTHER" id="PTHR21450">
    <property type="entry name" value="PROTEIN ALTERED PHOSPHATE STARVATION RESPONSE 1"/>
    <property type="match status" value="1"/>
</dbReference>
<proteinExistence type="predicted"/>
<evidence type="ECO:0000259" key="3">
    <source>
        <dbReference type="Pfam" id="PF04782"/>
    </source>
</evidence>
<dbReference type="OrthoDB" id="1919226at2759"/>
<dbReference type="STRING" id="3469.A0A4Y7IG53"/>
<feature type="compositionally biased region" description="Pro residues" evidence="2">
    <location>
        <begin position="97"/>
        <end position="108"/>
    </location>
</feature>
<dbReference type="Pfam" id="PF04783">
    <property type="entry name" value="DUF630"/>
    <property type="match status" value="1"/>
</dbReference>
<protein>
    <recommendedName>
        <fullName evidence="7">DUF632 domain-containing protein</fullName>
    </recommendedName>
</protein>
<keyword evidence="1" id="KW-0175">Coiled coil</keyword>
<feature type="coiled-coil region" evidence="1">
    <location>
        <begin position="348"/>
        <end position="378"/>
    </location>
</feature>
<dbReference type="Gramene" id="RZC47036">
    <property type="protein sequence ID" value="RZC47036"/>
    <property type="gene ID" value="C5167_039981"/>
</dbReference>
<evidence type="ECO:0000313" key="5">
    <source>
        <dbReference type="EMBL" id="RZC47036.1"/>
    </source>
</evidence>
<name>A0A4Y7IG53_PAPSO</name>
<feature type="compositionally biased region" description="Acidic residues" evidence="2">
    <location>
        <begin position="189"/>
        <end position="205"/>
    </location>
</feature>
<feature type="domain" description="DUF632" evidence="3">
    <location>
        <begin position="263"/>
        <end position="565"/>
    </location>
</feature>
<keyword evidence="6" id="KW-1185">Reference proteome</keyword>
<dbReference type="Proteomes" id="UP000316621">
    <property type="component" value="Chromosome 1"/>
</dbReference>
<feature type="coiled-coil region" evidence="1">
    <location>
        <begin position="567"/>
        <end position="601"/>
    </location>
</feature>
<dbReference type="Pfam" id="PF04782">
    <property type="entry name" value="DUF632"/>
    <property type="match status" value="1"/>
</dbReference>
<reference evidence="5 6" key="1">
    <citation type="journal article" date="2018" name="Science">
        <title>The opium poppy genome and morphinan production.</title>
        <authorList>
            <person name="Guo L."/>
            <person name="Winzer T."/>
            <person name="Yang X."/>
            <person name="Li Y."/>
            <person name="Ning Z."/>
            <person name="He Z."/>
            <person name="Teodor R."/>
            <person name="Lu Y."/>
            <person name="Bowser T.A."/>
            <person name="Graham I.A."/>
            <person name="Ye K."/>
        </authorList>
    </citation>
    <scope>NUCLEOTIDE SEQUENCE [LARGE SCALE GENOMIC DNA]</scope>
    <source>
        <strain evidence="6">cv. HN1</strain>
        <tissue evidence="5">Leaves</tissue>
    </source>
</reference>
<evidence type="ECO:0000313" key="6">
    <source>
        <dbReference type="Proteomes" id="UP000316621"/>
    </source>
</evidence>
<organism evidence="5 6">
    <name type="scientific">Papaver somniferum</name>
    <name type="common">Opium poppy</name>
    <dbReference type="NCBI Taxonomy" id="3469"/>
    <lineage>
        <taxon>Eukaryota</taxon>
        <taxon>Viridiplantae</taxon>
        <taxon>Streptophyta</taxon>
        <taxon>Embryophyta</taxon>
        <taxon>Tracheophyta</taxon>
        <taxon>Spermatophyta</taxon>
        <taxon>Magnoliopsida</taxon>
        <taxon>Ranunculales</taxon>
        <taxon>Papaveraceae</taxon>
        <taxon>Papaveroideae</taxon>
        <taxon>Papaver</taxon>
    </lineage>
</organism>
<evidence type="ECO:0000259" key="4">
    <source>
        <dbReference type="Pfam" id="PF04783"/>
    </source>
</evidence>
<sequence>MGCVASKKIEDEERLQRCKERRKLMKQLLILRADFASSQMSYLQSLKNTGITLRQFAEAESCELDVVSNSFRQEQQPLQLPPPPQRLQQRKSLLGSLPPPPPPPPPFSPDRRGGEEDEDEVEESDDESEISTDDKGMKKKRNVEILPPPPPPMSGSNWEFWDPFVVVQISKNEQKVEEEDWEETKTEFEDGDEEEEVEDEEEEEEHEVVVNDVLNSLREKTLLVELNDDNSSTASWNTKQDAGSDNMAMLVGESTRRRNFNSLLGIVKEIDDYFLRAYESGRGVAVLLEVNRGDSIHQDFEASQRKSFKSAKVFSALSWSWSSKSLQSSRDAIESHDPNKPCKPGAHCITLEKINAEEEKLYKEIKEEEITKLEYERKTSLLQRQETGDYDLLRTEEARANIESLESNLSYLQHSIGKTCLTLLKLRDEELHPQLLELSSRLMRMWRTMYECHQVQNNISQQVNRLSEYPSTEPTTAFHCLSTTQLEREVNIWYNSFCNLVKSQREYIRVLNRWVQLAESLAEDQPQIGLTSNIHILCEEWQLAFDRLPEKVAAEAIKSLVSVIHSIVLQQNEERNLQKKSDQLEKRLEKELNTLYEMEKKSKSNSTDADPSLSPGHPLVVKRARIEAFRKKVDDEKAKYLHSVQVSRAMTLNNLQTSLPNVFQALTGFASVCIQTFEAIHKPTQSVVTTPHDVNLVR</sequence>
<dbReference type="OMA" id="WIKLTDC"/>
<dbReference type="AlphaFoldDB" id="A0A4Y7IG53"/>
<dbReference type="EMBL" id="CM010715">
    <property type="protein sequence ID" value="RZC47036.1"/>
    <property type="molecule type" value="Genomic_DNA"/>
</dbReference>
<gene>
    <name evidence="5" type="ORF">C5167_039981</name>
</gene>
<dbReference type="PANTHER" id="PTHR21450:SF21">
    <property type="entry name" value="REDUCTASE SUBUNIT C, PUTATIVE (DUF630 AND DUF632)-RELATED"/>
    <property type="match status" value="1"/>
</dbReference>
<feature type="domain" description="DUF630" evidence="4">
    <location>
        <begin position="1"/>
        <end position="60"/>
    </location>
</feature>
<feature type="region of interest" description="Disordered" evidence="2">
    <location>
        <begin position="73"/>
        <end position="157"/>
    </location>
</feature>